<dbReference type="InterPro" id="IPR019906">
    <property type="entry name" value="Ribosomal_uL6_bac-type"/>
</dbReference>
<dbReference type="Pfam" id="PF00347">
    <property type="entry name" value="Ribosomal_L6"/>
    <property type="match status" value="2"/>
</dbReference>
<dbReference type="InterPro" id="IPR036789">
    <property type="entry name" value="Ribosomal_uL6-like_a/b-dom_sf"/>
</dbReference>
<name>A0A1F8DSJ8_9BACT</name>
<comment type="caution">
    <text evidence="8">The sequence shown here is derived from an EMBL/GenBank/DDBJ whole genome shotgun (WGS) entry which is preliminary data.</text>
</comment>
<evidence type="ECO:0000259" key="7">
    <source>
        <dbReference type="Pfam" id="PF00347"/>
    </source>
</evidence>
<dbReference type="GO" id="GO:0022625">
    <property type="term" value="C:cytosolic large ribosomal subunit"/>
    <property type="evidence" value="ECO:0007669"/>
    <property type="project" value="UniProtKB-UniRule"/>
</dbReference>
<reference evidence="8 9" key="1">
    <citation type="journal article" date="2016" name="Nat. Commun.">
        <title>Thousands of microbial genomes shed light on interconnected biogeochemical processes in an aquifer system.</title>
        <authorList>
            <person name="Anantharaman K."/>
            <person name="Brown C.T."/>
            <person name="Hug L.A."/>
            <person name="Sharon I."/>
            <person name="Castelle C.J."/>
            <person name="Probst A.J."/>
            <person name="Thomas B.C."/>
            <person name="Singh A."/>
            <person name="Wilkins M.J."/>
            <person name="Karaoz U."/>
            <person name="Brodie E.L."/>
            <person name="Williams K.H."/>
            <person name="Hubbard S.S."/>
            <person name="Banfield J.F."/>
        </authorList>
    </citation>
    <scope>NUCLEOTIDE SEQUENCE [LARGE SCALE GENOMIC DNA]</scope>
</reference>
<dbReference type="Proteomes" id="UP000178946">
    <property type="component" value="Unassembled WGS sequence"/>
</dbReference>
<evidence type="ECO:0000313" key="9">
    <source>
        <dbReference type="Proteomes" id="UP000178946"/>
    </source>
</evidence>
<accession>A0A1F8DSJ8</accession>
<dbReference type="PANTHER" id="PTHR11655">
    <property type="entry name" value="60S/50S RIBOSOMAL PROTEIN L6/L9"/>
    <property type="match status" value="1"/>
</dbReference>
<keyword evidence="4 6" id="KW-0699">rRNA-binding</keyword>
<feature type="domain" description="Large ribosomal subunit protein uL6 alpha-beta" evidence="7">
    <location>
        <begin position="91"/>
        <end position="163"/>
    </location>
</feature>
<keyword evidence="2 4" id="KW-0689">Ribosomal protein</keyword>
<dbReference type="AlphaFoldDB" id="A0A1F8DSJ8"/>
<dbReference type="Gene3D" id="3.90.930.12">
    <property type="entry name" value="Ribosomal protein L6, alpha-beta domain"/>
    <property type="match status" value="2"/>
</dbReference>
<dbReference type="PRINTS" id="PR00059">
    <property type="entry name" value="RIBOSOMALL6"/>
</dbReference>
<dbReference type="STRING" id="1802557.A3A20_01585"/>
<proteinExistence type="inferred from homology"/>
<dbReference type="SUPFAM" id="SSF56053">
    <property type="entry name" value="Ribosomal protein L6"/>
    <property type="match status" value="2"/>
</dbReference>
<evidence type="ECO:0000256" key="5">
    <source>
        <dbReference type="RuleBase" id="RU003869"/>
    </source>
</evidence>
<dbReference type="NCBIfam" id="TIGR03654">
    <property type="entry name" value="L6_bact"/>
    <property type="match status" value="1"/>
</dbReference>
<dbReference type="InterPro" id="IPR000702">
    <property type="entry name" value="Ribosomal_uL6-like"/>
</dbReference>
<protein>
    <recommendedName>
        <fullName evidence="4">Large ribosomal subunit protein uL6</fullName>
    </recommendedName>
</protein>
<comment type="function">
    <text evidence="4 6">This protein binds to the 23S rRNA, and is important in its secondary structure. It is located near the subunit interface in the base of the L7/L12 stalk, and near the tRNA binding site of the peptidyltransferase center.</text>
</comment>
<evidence type="ECO:0000256" key="3">
    <source>
        <dbReference type="ARBA" id="ARBA00023274"/>
    </source>
</evidence>
<keyword evidence="3 4" id="KW-0687">Ribonucleoprotein</keyword>
<dbReference type="InterPro" id="IPR020040">
    <property type="entry name" value="Ribosomal_uL6_a/b-dom"/>
</dbReference>
<dbReference type="GO" id="GO:0003735">
    <property type="term" value="F:structural constituent of ribosome"/>
    <property type="evidence" value="ECO:0007669"/>
    <property type="project" value="UniProtKB-UniRule"/>
</dbReference>
<feature type="domain" description="Large ribosomal subunit protein uL6 alpha-beta" evidence="7">
    <location>
        <begin position="11"/>
        <end position="82"/>
    </location>
</feature>
<organism evidence="8 9">
    <name type="scientific">Candidatus Wolfebacteria bacterium RIFCSPLOWO2_01_FULL_45_19</name>
    <dbReference type="NCBI Taxonomy" id="1802557"/>
    <lineage>
        <taxon>Bacteria</taxon>
        <taxon>Candidatus Wolfeibacteriota</taxon>
    </lineage>
</organism>
<evidence type="ECO:0000256" key="6">
    <source>
        <dbReference type="RuleBase" id="RU003870"/>
    </source>
</evidence>
<dbReference type="PIRSF" id="PIRSF002162">
    <property type="entry name" value="Ribosomal_L6"/>
    <property type="match status" value="1"/>
</dbReference>
<dbReference type="GO" id="GO:0019843">
    <property type="term" value="F:rRNA binding"/>
    <property type="evidence" value="ECO:0007669"/>
    <property type="project" value="UniProtKB-UniRule"/>
</dbReference>
<evidence type="ECO:0000313" key="8">
    <source>
        <dbReference type="EMBL" id="OGM91613.1"/>
    </source>
</evidence>
<sequence length="181" mass="19874">MSKLAKKLIPIPQGVTMEKNVDALQIKGPKGALSLSLLPYIEVSIEENGIRVSFTTDEKQARANCGTMWALIRNAFEGVSKGFEKKLEIEGVGYRVSMEGKALVLNIGYSHPVRFESPEGVEIKTEKNVMRVSGIDKGLVGRVAAQIRAMKKPEPYKGKGIRYQGEIIRRKAGKRVAGTTT</sequence>
<comment type="subunit">
    <text evidence="4">Part of the 50S ribosomal subunit.</text>
</comment>
<evidence type="ECO:0000256" key="2">
    <source>
        <dbReference type="ARBA" id="ARBA00022980"/>
    </source>
</evidence>
<dbReference type="EMBL" id="MGIR01000001">
    <property type="protein sequence ID" value="OGM91613.1"/>
    <property type="molecule type" value="Genomic_DNA"/>
</dbReference>
<comment type="similarity">
    <text evidence="1 4 5">Belongs to the universal ribosomal protein uL6 family.</text>
</comment>
<dbReference type="PANTHER" id="PTHR11655:SF14">
    <property type="entry name" value="LARGE RIBOSOMAL SUBUNIT PROTEIN UL6M"/>
    <property type="match status" value="1"/>
</dbReference>
<dbReference type="InterPro" id="IPR002358">
    <property type="entry name" value="Ribosomal_uL6_CS"/>
</dbReference>
<dbReference type="PROSITE" id="PS00525">
    <property type="entry name" value="RIBOSOMAL_L6_1"/>
    <property type="match status" value="1"/>
</dbReference>
<dbReference type="GO" id="GO:0002181">
    <property type="term" value="P:cytoplasmic translation"/>
    <property type="evidence" value="ECO:0007669"/>
    <property type="project" value="TreeGrafter"/>
</dbReference>
<evidence type="ECO:0000256" key="1">
    <source>
        <dbReference type="ARBA" id="ARBA00009356"/>
    </source>
</evidence>
<gene>
    <name evidence="4" type="primary">rplF</name>
    <name evidence="8" type="ORF">A3A20_01585</name>
</gene>
<dbReference type="FunFam" id="3.90.930.12:FF:000001">
    <property type="entry name" value="50S ribosomal protein L6"/>
    <property type="match status" value="1"/>
</dbReference>
<evidence type="ECO:0000256" key="4">
    <source>
        <dbReference type="HAMAP-Rule" id="MF_01365"/>
    </source>
</evidence>
<dbReference type="HAMAP" id="MF_01365_B">
    <property type="entry name" value="Ribosomal_uL6_B"/>
    <property type="match status" value="1"/>
</dbReference>
<keyword evidence="4 6" id="KW-0694">RNA-binding</keyword>